<keyword evidence="1" id="KW-0812">Transmembrane</keyword>
<gene>
    <name evidence="2" type="ORF">SR1949_49580</name>
</gene>
<feature type="transmembrane region" description="Helical" evidence="1">
    <location>
        <begin position="62"/>
        <end position="84"/>
    </location>
</feature>
<accession>A0A480A990</accession>
<sequence length="139" mass="16172">MSEWSCPTPFCFWYPRYGTVSVSRGNRMTSFSSLGIMNVRRFSLSEWEHLVLTTLCGLLPKLYVLVLVFFDCTVSSIYCVVVWYPVLFHKYLTTYDEILETVISLPDCRRCVSAILHPSFQMLRLLPYINNHKLLDGIT</sequence>
<keyword evidence="3" id="KW-1185">Reference proteome</keyword>
<reference evidence="3" key="1">
    <citation type="submission" date="2019-02" db="EMBL/GenBank/DDBJ databases">
        <title>Draft genome sequence of Sphaerospermopsis reniformis NIES-1949.</title>
        <authorList>
            <person name="Yamaguchi H."/>
            <person name="Suzuki S."/>
            <person name="Kawachi M."/>
        </authorList>
    </citation>
    <scope>NUCLEOTIDE SEQUENCE [LARGE SCALE GENOMIC DNA]</scope>
    <source>
        <strain evidence="3">NIES-1949</strain>
    </source>
</reference>
<evidence type="ECO:0000313" key="3">
    <source>
        <dbReference type="Proteomes" id="UP000300142"/>
    </source>
</evidence>
<keyword evidence="1" id="KW-0472">Membrane</keyword>
<keyword evidence="1" id="KW-1133">Transmembrane helix</keyword>
<dbReference type="Proteomes" id="UP000300142">
    <property type="component" value="Unassembled WGS sequence"/>
</dbReference>
<dbReference type="EMBL" id="BJCE01000327">
    <property type="protein sequence ID" value="GCL39828.1"/>
    <property type="molecule type" value="Genomic_DNA"/>
</dbReference>
<name>A0A480A990_9CYAN</name>
<protein>
    <submittedName>
        <fullName evidence="2">Uncharacterized protein</fullName>
    </submittedName>
</protein>
<evidence type="ECO:0000256" key="1">
    <source>
        <dbReference type="SAM" id="Phobius"/>
    </source>
</evidence>
<dbReference type="AlphaFoldDB" id="A0A480A990"/>
<proteinExistence type="predicted"/>
<organism evidence="2 3">
    <name type="scientific">Sphaerospermopsis reniformis</name>
    <dbReference type="NCBI Taxonomy" id="531300"/>
    <lineage>
        <taxon>Bacteria</taxon>
        <taxon>Bacillati</taxon>
        <taxon>Cyanobacteriota</taxon>
        <taxon>Cyanophyceae</taxon>
        <taxon>Nostocales</taxon>
        <taxon>Aphanizomenonaceae</taxon>
        <taxon>Sphaerospermopsis</taxon>
    </lineage>
</organism>
<comment type="caution">
    <text evidence="2">The sequence shown here is derived from an EMBL/GenBank/DDBJ whole genome shotgun (WGS) entry which is preliminary data.</text>
</comment>
<evidence type="ECO:0000313" key="2">
    <source>
        <dbReference type="EMBL" id="GCL39828.1"/>
    </source>
</evidence>